<dbReference type="SUPFAM" id="SSF56112">
    <property type="entry name" value="Protein kinase-like (PK-like)"/>
    <property type="match status" value="1"/>
</dbReference>
<accession>A0ABP6MT36</accession>
<sequence length="197" mass="20871">MTDGGLPVLAGRYRTVERLGAGGTGVVWRARDELLQREVAVKEVTLDPHLPRLHRPGAAARHRRRPGRRPVVPGGGALRRRGGAGAVPARRPRRHLGAVLTQEPPPPARAGDLAPVLLAVLAKEPRDRLGESTLRAALRQAAEGRRPDPPVRVPAVADAVRAPMAATAADAVRIPVPAAVPVERAPAGRRRTTATGR</sequence>
<dbReference type="Gene3D" id="3.30.200.20">
    <property type="entry name" value="Phosphorylase Kinase, domain 1"/>
    <property type="match status" value="1"/>
</dbReference>
<gene>
    <name evidence="2" type="ORF">GCM10010466_15030</name>
</gene>
<keyword evidence="3" id="KW-1185">Reference proteome</keyword>
<feature type="region of interest" description="Disordered" evidence="1">
    <location>
        <begin position="51"/>
        <end position="111"/>
    </location>
</feature>
<evidence type="ECO:0000313" key="3">
    <source>
        <dbReference type="Proteomes" id="UP001500320"/>
    </source>
</evidence>
<feature type="compositionally biased region" description="Basic residues" evidence="1">
    <location>
        <begin position="51"/>
        <end position="68"/>
    </location>
</feature>
<reference evidence="3" key="1">
    <citation type="journal article" date="2019" name="Int. J. Syst. Evol. Microbiol.">
        <title>The Global Catalogue of Microorganisms (GCM) 10K type strain sequencing project: providing services to taxonomists for standard genome sequencing and annotation.</title>
        <authorList>
            <consortium name="The Broad Institute Genomics Platform"/>
            <consortium name="The Broad Institute Genome Sequencing Center for Infectious Disease"/>
            <person name="Wu L."/>
            <person name="Ma J."/>
        </authorList>
    </citation>
    <scope>NUCLEOTIDE SEQUENCE [LARGE SCALE GENOMIC DNA]</scope>
    <source>
        <strain evidence="3">JCM 9373</strain>
    </source>
</reference>
<proteinExistence type="predicted"/>
<evidence type="ECO:0000256" key="1">
    <source>
        <dbReference type="SAM" id="MobiDB-lite"/>
    </source>
</evidence>
<evidence type="ECO:0008006" key="4">
    <source>
        <dbReference type="Google" id="ProtNLM"/>
    </source>
</evidence>
<dbReference type="Proteomes" id="UP001500320">
    <property type="component" value="Unassembled WGS sequence"/>
</dbReference>
<dbReference type="RefSeq" id="WP_344857201.1">
    <property type="nucleotide sequence ID" value="NZ_BAAAUT010000009.1"/>
</dbReference>
<comment type="caution">
    <text evidence="2">The sequence shown here is derived from an EMBL/GenBank/DDBJ whole genome shotgun (WGS) entry which is preliminary data.</text>
</comment>
<organism evidence="2 3">
    <name type="scientific">Planomonospora alba</name>
    <dbReference type="NCBI Taxonomy" id="161354"/>
    <lineage>
        <taxon>Bacteria</taxon>
        <taxon>Bacillati</taxon>
        <taxon>Actinomycetota</taxon>
        <taxon>Actinomycetes</taxon>
        <taxon>Streptosporangiales</taxon>
        <taxon>Streptosporangiaceae</taxon>
        <taxon>Planomonospora</taxon>
    </lineage>
</organism>
<evidence type="ECO:0000313" key="2">
    <source>
        <dbReference type="EMBL" id="GAA3125171.1"/>
    </source>
</evidence>
<dbReference type="EMBL" id="BAAAUT010000009">
    <property type="protein sequence ID" value="GAA3125171.1"/>
    <property type="molecule type" value="Genomic_DNA"/>
</dbReference>
<protein>
    <recommendedName>
        <fullName evidence="4">Serine/threonine protein kinase</fullName>
    </recommendedName>
</protein>
<name>A0ABP6MT36_9ACTN</name>
<dbReference type="InterPro" id="IPR011009">
    <property type="entry name" value="Kinase-like_dom_sf"/>
</dbReference>